<feature type="non-terminal residue" evidence="1">
    <location>
        <position position="1"/>
    </location>
</feature>
<proteinExistence type="predicted"/>
<name>A0A9P6EVV3_9FUNG</name>
<evidence type="ECO:0000313" key="2">
    <source>
        <dbReference type="Proteomes" id="UP000780801"/>
    </source>
</evidence>
<evidence type="ECO:0000313" key="1">
    <source>
        <dbReference type="EMBL" id="KAF9537081.1"/>
    </source>
</evidence>
<comment type="caution">
    <text evidence="1">The sequence shown here is derived from an EMBL/GenBank/DDBJ whole genome shotgun (WGS) entry which is preliminary data.</text>
</comment>
<dbReference type="EMBL" id="JAABOA010007861">
    <property type="protein sequence ID" value="KAF9537081.1"/>
    <property type="molecule type" value="Genomic_DNA"/>
</dbReference>
<dbReference type="AlphaFoldDB" id="A0A9P6EVV3"/>
<sequence length="211" mass="23264">AFQTHPKYPKVSWTTTLCFDQNIKPVVLCKVKKMTAKAQIRIKTIGFDSSKTNRTTTVEKIYKTNFNIKGEVKMAPTFLAALGLETTISGDYGVEQSIKVTTVEGVKPGYSATYVSAFVDLQIKLDDLSLAGFTDDYKSCVPDKYVLKGTVTNSYVIGEQRAWLDCNATKETPKASKRQDATTVEGEPSMEEVCYGLSAAGTFEPEECFTN</sequence>
<reference evidence="1" key="1">
    <citation type="journal article" date="2020" name="Fungal Divers.">
        <title>Resolving the Mortierellaceae phylogeny through synthesis of multi-gene phylogenetics and phylogenomics.</title>
        <authorList>
            <person name="Vandepol N."/>
            <person name="Liber J."/>
            <person name="Desiro A."/>
            <person name="Na H."/>
            <person name="Kennedy M."/>
            <person name="Barry K."/>
            <person name="Grigoriev I.V."/>
            <person name="Miller A.N."/>
            <person name="O'Donnell K."/>
            <person name="Stajich J.E."/>
            <person name="Bonito G."/>
        </authorList>
    </citation>
    <scope>NUCLEOTIDE SEQUENCE</scope>
    <source>
        <strain evidence="1">KOD1015</strain>
    </source>
</reference>
<accession>A0A9P6EVV3</accession>
<gene>
    <name evidence="1" type="ORF">BGW38_010089</name>
</gene>
<dbReference type="Proteomes" id="UP000780801">
    <property type="component" value="Unassembled WGS sequence"/>
</dbReference>
<protein>
    <submittedName>
        <fullName evidence="1">Uncharacterized protein</fullName>
    </submittedName>
</protein>
<organism evidence="1 2">
    <name type="scientific">Lunasporangiospora selenospora</name>
    <dbReference type="NCBI Taxonomy" id="979761"/>
    <lineage>
        <taxon>Eukaryota</taxon>
        <taxon>Fungi</taxon>
        <taxon>Fungi incertae sedis</taxon>
        <taxon>Mucoromycota</taxon>
        <taxon>Mortierellomycotina</taxon>
        <taxon>Mortierellomycetes</taxon>
        <taxon>Mortierellales</taxon>
        <taxon>Mortierellaceae</taxon>
        <taxon>Lunasporangiospora</taxon>
    </lineage>
</organism>
<keyword evidence="2" id="KW-1185">Reference proteome</keyword>